<comment type="similarity">
    <text evidence="1">Belongs to the pseudomonas-type ThrB family.</text>
</comment>
<accession>A0A7W7F5W4</accession>
<protein>
    <submittedName>
        <fullName evidence="3">Ser/Thr protein kinase RdoA (MazF antagonist)</fullName>
    </submittedName>
</protein>
<evidence type="ECO:0000256" key="1">
    <source>
        <dbReference type="ARBA" id="ARBA00038240"/>
    </source>
</evidence>
<evidence type="ECO:0000313" key="4">
    <source>
        <dbReference type="Proteomes" id="UP000566324"/>
    </source>
</evidence>
<keyword evidence="3" id="KW-0808">Transferase</keyword>
<dbReference type="PANTHER" id="PTHR21064:SF6">
    <property type="entry name" value="AMINOGLYCOSIDE PHOSPHOTRANSFERASE DOMAIN-CONTAINING PROTEIN"/>
    <property type="match status" value="1"/>
</dbReference>
<dbReference type="InterPro" id="IPR011009">
    <property type="entry name" value="Kinase-like_dom_sf"/>
</dbReference>
<dbReference type="PANTHER" id="PTHR21064">
    <property type="entry name" value="AMINOGLYCOSIDE PHOSPHOTRANSFERASE DOMAIN-CONTAINING PROTEIN-RELATED"/>
    <property type="match status" value="1"/>
</dbReference>
<keyword evidence="4" id="KW-1185">Reference proteome</keyword>
<dbReference type="Gene3D" id="3.30.200.20">
    <property type="entry name" value="Phosphorylase Kinase, domain 1"/>
    <property type="match status" value="1"/>
</dbReference>
<evidence type="ECO:0000313" key="3">
    <source>
        <dbReference type="EMBL" id="MBB4631069.1"/>
    </source>
</evidence>
<dbReference type="Gene3D" id="3.90.1200.10">
    <property type="match status" value="1"/>
</dbReference>
<dbReference type="RefSeq" id="WP_207791233.1">
    <property type="nucleotide sequence ID" value="NZ_JACHNZ010000005.1"/>
</dbReference>
<proteinExistence type="inferred from homology"/>
<reference evidence="3 4" key="1">
    <citation type="submission" date="2020-08" db="EMBL/GenBank/DDBJ databases">
        <title>Genomic Encyclopedia of Type Strains, Phase IV (KMG-IV): sequencing the most valuable type-strain genomes for metagenomic binning, comparative biology and taxonomic classification.</title>
        <authorList>
            <person name="Goeker M."/>
        </authorList>
    </citation>
    <scope>NUCLEOTIDE SEQUENCE [LARGE SCALE GENOMIC DNA]</scope>
    <source>
        <strain evidence="3 4">DSM 17328</strain>
    </source>
</reference>
<dbReference type="GO" id="GO:0004413">
    <property type="term" value="F:homoserine kinase activity"/>
    <property type="evidence" value="ECO:0007669"/>
    <property type="project" value="TreeGrafter"/>
</dbReference>
<comment type="caution">
    <text evidence="3">The sequence shown here is derived from an EMBL/GenBank/DDBJ whole genome shotgun (WGS) entry which is preliminary data.</text>
</comment>
<dbReference type="Pfam" id="PF01636">
    <property type="entry name" value="APH"/>
    <property type="match status" value="1"/>
</dbReference>
<keyword evidence="3" id="KW-0418">Kinase</keyword>
<dbReference type="EMBL" id="JACHNZ010000005">
    <property type="protein sequence ID" value="MBB4631069.1"/>
    <property type="molecule type" value="Genomic_DNA"/>
</dbReference>
<dbReference type="Proteomes" id="UP000566324">
    <property type="component" value="Unassembled WGS sequence"/>
</dbReference>
<gene>
    <name evidence="3" type="ORF">GGQ98_000676</name>
</gene>
<feature type="domain" description="Aminoglycoside phosphotransferase" evidence="2">
    <location>
        <begin position="31"/>
        <end position="263"/>
    </location>
</feature>
<dbReference type="InterPro" id="IPR002575">
    <property type="entry name" value="Aminoglycoside_PTrfase"/>
</dbReference>
<dbReference type="GO" id="GO:0009088">
    <property type="term" value="P:threonine biosynthetic process"/>
    <property type="evidence" value="ECO:0007669"/>
    <property type="project" value="TreeGrafter"/>
</dbReference>
<evidence type="ECO:0000259" key="2">
    <source>
        <dbReference type="Pfam" id="PF01636"/>
    </source>
</evidence>
<sequence length="325" mass="35894">MASDTDLTDLARAALGRWDGNFGAPELFKNRENAVFSVRREDGARFALRVHRAGYHSDAALRSELYWMRELDRAGIAVPSVVPAKDGSLFVRIDLADTARQVDMIGWLAGAPVGEAGSGPAYHHRLGALAARLHLRGSQISLPADFTRHSWDEEGLLGERPVWGRFLDLPALSADQHALLREAADAAKAGLAMYGKTPDRFGMIHADLIRDNVLENEGALQAIDFDDSGFGWYMFELATILCANLDRADYSETRRQLLDGYGSVRPLGDTDVAHLPLFMFLRATTYLGWLQTRAETSTAREKAAMHIDRACRLAAAYLAHEGDRQ</sequence>
<dbReference type="AlphaFoldDB" id="A0A7W7F5W4"/>
<dbReference type="SUPFAM" id="SSF56112">
    <property type="entry name" value="Protein kinase-like (PK-like)"/>
    <property type="match status" value="1"/>
</dbReference>
<organism evidence="3 4">
    <name type="scientific">Sphingosinicella soli</name>
    <dbReference type="NCBI Taxonomy" id="333708"/>
    <lineage>
        <taxon>Bacteria</taxon>
        <taxon>Pseudomonadati</taxon>
        <taxon>Pseudomonadota</taxon>
        <taxon>Alphaproteobacteria</taxon>
        <taxon>Sphingomonadales</taxon>
        <taxon>Sphingosinicellaceae</taxon>
        <taxon>Sphingosinicella</taxon>
    </lineage>
</organism>
<name>A0A7W7F5W4_9SPHN</name>
<dbReference type="InterPro" id="IPR050249">
    <property type="entry name" value="Pseudomonas-type_ThrB"/>
</dbReference>